<evidence type="ECO:0000313" key="4">
    <source>
        <dbReference type="Proteomes" id="UP000003836"/>
    </source>
</evidence>
<reference evidence="3" key="1">
    <citation type="submission" date="2011-08" db="EMBL/GenBank/DDBJ databases">
        <authorList>
            <person name="Hoffman M."/>
            <person name="Strain E.A."/>
            <person name="Brown E."/>
            <person name="Allard M.W."/>
        </authorList>
    </citation>
    <scope>NUCLEOTIDE SEQUENCE</scope>
    <source>
        <strain evidence="3">ATCC 19109</strain>
    </source>
</reference>
<sequence length="293" mass="33261">MKNIDKKDWKLFEETVSQLETALHPKGAEVTSPDYIEDLITGQKREVDAAIRYLENSVPILITVECRHRNKVQDDMWLEQLVTKQKKIGATKTIAVSSKGFTKPAQKTAEVFGIELRTCERINDERIEEMLNGFALQAIRINSQVKEFVLTVENDGKPSGVVKPHIERQLAKKKNNAVIAYFSDSHEPVTLSDLIESMHTSTDSVFDQERKINGDTLVLNIVTDHSHWYYPVKGVKYGIKRITIKLQFGSKKEDIPIVEVNHYSKSKTPLAQLINASLKLDENTGCDISLIRK</sequence>
<dbReference type="EMBL" id="AFWI01000112">
    <property type="protein sequence ID" value="EGU56476.1"/>
    <property type="molecule type" value="Genomic_DNA"/>
</dbReference>
<dbReference type="RefSeq" id="WP_004744194.1">
    <property type="nucleotide sequence ID" value="NZ_AFWI01000112.1"/>
</dbReference>
<evidence type="ECO:0000313" key="2">
    <source>
        <dbReference type="EMBL" id="AIW17170.1"/>
    </source>
</evidence>
<dbReference type="SUPFAM" id="SSF52980">
    <property type="entry name" value="Restriction endonuclease-like"/>
    <property type="match status" value="1"/>
</dbReference>
<protein>
    <recommendedName>
        <fullName evidence="1">Restriction endonuclease type IV Mrr domain-containing protein</fullName>
    </recommendedName>
</protein>
<dbReference type="InterPro" id="IPR007560">
    <property type="entry name" value="Restrct_endonuc_IV_Mrr"/>
</dbReference>
<keyword evidence="2" id="KW-0614">Plasmid</keyword>
<dbReference type="AlphaFoldDB" id="F9T3W1"/>
<gene>
    <name evidence="2" type="ORF">IX91_24130</name>
    <name evidence="3" type="ORF">VITU9109_17318</name>
</gene>
<dbReference type="Proteomes" id="UP000003836">
    <property type="component" value="Unassembled WGS sequence"/>
</dbReference>
<geneLocation type="plasmid" evidence="2 5">
    <name>p251</name>
</geneLocation>
<dbReference type="KEGG" id="vtu:IX91_24130"/>
<organism evidence="2 5">
    <name type="scientific">Vibrio tubiashii ATCC 19109</name>
    <dbReference type="NCBI Taxonomy" id="1051646"/>
    <lineage>
        <taxon>Bacteria</taxon>
        <taxon>Pseudomonadati</taxon>
        <taxon>Pseudomonadota</taxon>
        <taxon>Gammaproteobacteria</taxon>
        <taxon>Vibrionales</taxon>
        <taxon>Vibrionaceae</taxon>
        <taxon>Vibrio</taxon>
        <taxon>Vibrio oreintalis group</taxon>
    </lineage>
</organism>
<evidence type="ECO:0000313" key="3">
    <source>
        <dbReference type="EMBL" id="EGU56476.1"/>
    </source>
</evidence>
<dbReference type="HOGENOM" id="CLU_949792_0_0_6"/>
<reference evidence="2 5" key="3">
    <citation type="submission" date="2014-08" db="EMBL/GenBank/DDBJ databases">
        <title>First Complete Genome Sequence of the Shellfish Pathogen Vibrio tubiashii.</title>
        <authorList>
            <person name="Richards G.P."/>
            <person name="Needleman D.S."/>
            <person name="Watson M.A."/>
            <person name="Bono J.L."/>
        </authorList>
    </citation>
    <scope>NUCLEOTIDE SEQUENCE [LARGE SCALE GENOMIC DNA]</scope>
    <source>
        <strain evidence="2 5">ATCC 19109</strain>
        <plasmid evidence="2">p251</plasmid>
        <plasmid evidence="5">Plasmid p251</plasmid>
    </source>
</reference>
<dbReference type="GO" id="GO:0003677">
    <property type="term" value="F:DNA binding"/>
    <property type="evidence" value="ECO:0007669"/>
    <property type="project" value="InterPro"/>
</dbReference>
<feature type="domain" description="Restriction endonuclease type IV Mrr" evidence="1">
    <location>
        <begin position="5"/>
        <end position="121"/>
    </location>
</feature>
<dbReference type="GO" id="GO:0004519">
    <property type="term" value="F:endonuclease activity"/>
    <property type="evidence" value="ECO:0007669"/>
    <property type="project" value="InterPro"/>
</dbReference>
<dbReference type="GO" id="GO:0009307">
    <property type="term" value="P:DNA restriction-modification system"/>
    <property type="evidence" value="ECO:0007669"/>
    <property type="project" value="InterPro"/>
</dbReference>
<name>F9T3W1_9VIBR</name>
<accession>F9T3W1</accession>
<dbReference type="EMBL" id="CP009356">
    <property type="protein sequence ID" value="AIW17170.1"/>
    <property type="molecule type" value="Genomic_DNA"/>
</dbReference>
<proteinExistence type="predicted"/>
<evidence type="ECO:0000259" key="1">
    <source>
        <dbReference type="Pfam" id="PF04471"/>
    </source>
</evidence>
<reference evidence="3 4" key="2">
    <citation type="journal article" date="2012" name="Int. J. Syst. Evol. Microbiol.">
        <title>Vibrio caribbeanicus sp. nov., isolated from the marine sponge Scleritoderma cyanea.</title>
        <authorList>
            <person name="Hoffmann M."/>
            <person name="Monday S.R."/>
            <person name="Allard M.W."/>
            <person name="Strain E.A."/>
            <person name="Whittaker P."/>
            <person name="Naum M."/>
            <person name="McCarthy P.J."/>
            <person name="Lopez J.V."/>
            <person name="Fischer M."/>
            <person name="Brown E.W."/>
        </authorList>
    </citation>
    <scope>NUCLEOTIDE SEQUENCE [LARGE SCALE GENOMIC DNA]</scope>
    <source>
        <strain evidence="3 4">ATCC 19109</strain>
    </source>
</reference>
<dbReference type="PATRIC" id="fig|1051646.9.peg.4913"/>
<evidence type="ECO:0000313" key="5">
    <source>
        <dbReference type="Proteomes" id="UP000030071"/>
    </source>
</evidence>
<dbReference type="eggNOG" id="ENOG5030JZX">
    <property type="taxonomic scope" value="Bacteria"/>
</dbReference>
<dbReference type="GeneID" id="23447815"/>
<dbReference type="Pfam" id="PF04471">
    <property type="entry name" value="Mrr_cat"/>
    <property type="match status" value="1"/>
</dbReference>
<keyword evidence="4" id="KW-1185">Reference proteome</keyword>
<dbReference type="Proteomes" id="UP000030071">
    <property type="component" value="Plasmid p251"/>
</dbReference>
<dbReference type="InterPro" id="IPR011335">
    <property type="entry name" value="Restrct_endonuc-II-like"/>
</dbReference>